<organism evidence="2 3">
    <name type="scientific">Chitinophaga agri</name>
    <dbReference type="NCBI Taxonomy" id="2703787"/>
    <lineage>
        <taxon>Bacteria</taxon>
        <taxon>Pseudomonadati</taxon>
        <taxon>Bacteroidota</taxon>
        <taxon>Chitinophagia</taxon>
        <taxon>Chitinophagales</taxon>
        <taxon>Chitinophagaceae</taxon>
        <taxon>Chitinophaga</taxon>
    </lineage>
</organism>
<dbReference type="Gene3D" id="3.90.1200.10">
    <property type="match status" value="1"/>
</dbReference>
<evidence type="ECO:0000313" key="2">
    <source>
        <dbReference type="EMBL" id="QHS59104.1"/>
    </source>
</evidence>
<dbReference type="InterPro" id="IPR011009">
    <property type="entry name" value="Kinase-like_dom_sf"/>
</dbReference>
<dbReference type="EMBL" id="CP048113">
    <property type="protein sequence ID" value="QHS59104.1"/>
    <property type="molecule type" value="Genomic_DNA"/>
</dbReference>
<dbReference type="Proteomes" id="UP000476411">
    <property type="component" value="Chromosome"/>
</dbReference>
<name>A0A6B9ZCR0_9BACT</name>
<reference evidence="2 3" key="1">
    <citation type="submission" date="2020-01" db="EMBL/GenBank/DDBJ databases">
        <title>Complete genome sequence of Chitinophaga sp. H33E-04 isolated from quinoa roots.</title>
        <authorList>
            <person name="Weon H.-Y."/>
            <person name="Lee S.A."/>
        </authorList>
    </citation>
    <scope>NUCLEOTIDE SEQUENCE [LARGE SCALE GENOMIC DNA]</scope>
    <source>
        <strain evidence="2 3">H33E-04</strain>
    </source>
</reference>
<keyword evidence="3" id="KW-1185">Reference proteome</keyword>
<dbReference type="SUPFAM" id="SSF56112">
    <property type="entry name" value="Protein kinase-like (PK-like)"/>
    <property type="match status" value="1"/>
</dbReference>
<sequence>MSLNYPALFPSHRSAAVETALATAFTTTPTAITLLTGGLSAATVYKLIVEDRAYVLKLEVTDTGGTTSGSEKAMLAAAAGIAPQVYYRNAQEGIIISEFIENKPIRSIFTGEVLAVKLGAAIKVTHAIPYSTPGNDMKTFIDQLLQDFRQRKVLSGAIPDECLNRYAQVREIYPWGTDHVFSHNDLNPTNILCDGENIRFIDWDASFLNDRYADLAGAANFFVHTPEQEKALLNEYFECATTDYQFARFKVMRQISRIIYSLLMLQLAAQGKPSDYDHDQQMEGVTLKEVGPLLGTGKLSLATYEGQFMYGKALMNEALQQMRAAEFAQYMVQLNSK</sequence>
<dbReference type="Pfam" id="PF01636">
    <property type="entry name" value="APH"/>
    <property type="match status" value="1"/>
</dbReference>
<proteinExistence type="predicted"/>
<dbReference type="Gene3D" id="3.30.200.20">
    <property type="entry name" value="Phosphorylase Kinase, domain 1"/>
    <property type="match status" value="1"/>
</dbReference>
<keyword evidence="2" id="KW-0808">Transferase</keyword>
<gene>
    <name evidence="2" type="ORF">GWR21_05690</name>
</gene>
<dbReference type="GO" id="GO:0016740">
    <property type="term" value="F:transferase activity"/>
    <property type="evidence" value="ECO:0007669"/>
    <property type="project" value="UniProtKB-KW"/>
</dbReference>
<evidence type="ECO:0000313" key="3">
    <source>
        <dbReference type="Proteomes" id="UP000476411"/>
    </source>
</evidence>
<dbReference type="RefSeq" id="WP_162330806.1">
    <property type="nucleotide sequence ID" value="NZ_CP048113.1"/>
</dbReference>
<evidence type="ECO:0000259" key="1">
    <source>
        <dbReference type="Pfam" id="PF01636"/>
    </source>
</evidence>
<accession>A0A6B9ZCR0</accession>
<dbReference type="AlphaFoldDB" id="A0A6B9ZCR0"/>
<dbReference type="InterPro" id="IPR002575">
    <property type="entry name" value="Aminoglycoside_PTrfase"/>
</dbReference>
<dbReference type="KEGG" id="chih:GWR21_05690"/>
<feature type="domain" description="Aminoglycoside phosphotransferase" evidence="1">
    <location>
        <begin position="32"/>
        <end position="247"/>
    </location>
</feature>
<protein>
    <submittedName>
        <fullName evidence="2">Phosphotransferase</fullName>
    </submittedName>
</protein>